<dbReference type="PANTHER" id="PTHR43745">
    <property type="entry name" value="NITROREDUCTASE MJ1384-RELATED"/>
    <property type="match status" value="1"/>
</dbReference>
<dbReference type="EMBL" id="DRNB01000196">
    <property type="protein sequence ID" value="HHJ64336.1"/>
    <property type="molecule type" value="Genomic_DNA"/>
</dbReference>
<comment type="caution">
    <text evidence="2">The sequence shown here is derived from an EMBL/GenBank/DDBJ whole genome shotgun (WGS) entry which is preliminary data.</text>
</comment>
<dbReference type="InterPro" id="IPR020051">
    <property type="entry name" value="SagB-type_dehydrogenase"/>
</dbReference>
<dbReference type="Gene3D" id="3.40.109.10">
    <property type="entry name" value="NADH Oxidase"/>
    <property type="match status" value="1"/>
</dbReference>
<dbReference type="Pfam" id="PF00881">
    <property type="entry name" value="Nitroreductase"/>
    <property type="match status" value="1"/>
</dbReference>
<gene>
    <name evidence="2" type="ORF">ENJ61_05440</name>
</gene>
<reference evidence="2" key="1">
    <citation type="journal article" date="2020" name="mSystems">
        <title>Genome- and Community-Level Interaction Insights into Carbon Utilization and Element Cycling Functions of Hydrothermarchaeota in Hydrothermal Sediment.</title>
        <authorList>
            <person name="Zhou Z."/>
            <person name="Liu Y."/>
            <person name="Xu W."/>
            <person name="Pan J."/>
            <person name="Luo Z.H."/>
            <person name="Li M."/>
        </authorList>
    </citation>
    <scope>NUCLEOTIDE SEQUENCE [LARGE SCALE GENOMIC DNA]</scope>
    <source>
        <strain evidence="2">HyVt-501</strain>
    </source>
</reference>
<evidence type="ECO:0000259" key="1">
    <source>
        <dbReference type="Pfam" id="PF00881"/>
    </source>
</evidence>
<organism evidence="2">
    <name type="scientific">Aquifex aeolicus</name>
    <dbReference type="NCBI Taxonomy" id="63363"/>
    <lineage>
        <taxon>Bacteria</taxon>
        <taxon>Pseudomonadati</taxon>
        <taxon>Aquificota</taxon>
        <taxon>Aquificia</taxon>
        <taxon>Aquificales</taxon>
        <taxon>Aquificaceae</taxon>
        <taxon>Aquifex</taxon>
    </lineage>
</organism>
<dbReference type="SUPFAM" id="SSF55469">
    <property type="entry name" value="FMN-dependent nitroreductase-like"/>
    <property type="match status" value="1"/>
</dbReference>
<accession>A0A7C5PZS9</accession>
<dbReference type="CDD" id="cd02142">
    <property type="entry name" value="McbC_SagB-like_oxidoreductase"/>
    <property type="match status" value="1"/>
</dbReference>
<dbReference type="Proteomes" id="UP000885792">
    <property type="component" value="Unassembled WGS sequence"/>
</dbReference>
<feature type="domain" description="Nitroreductase" evidence="1">
    <location>
        <begin position="20"/>
        <end position="196"/>
    </location>
</feature>
<protein>
    <submittedName>
        <fullName evidence="2">SagB/ThcOx family dehydrogenase</fullName>
    </submittedName>
</protein>
<dbReference type="GO" id="GO:0016491">
    <property type="term" value="F:oxidoreductase activity"/>
    <property type="evidence" value="ECO:0007669"/>
    <property type="project" value="InterPro"/>
</dbReference>
<dbReference type="PANTHER" id="PTHR43745:SF2">
    <property type="entry name" value="NITROREDUCTASE MJ1384-RELATED"/>
    <property type="match status" value="1"/>
</dbReference>
<evidence type="ECO:0000313" key="2">
    <source>
        <dbReference type="EMBL" id="HHJ64336.1"/>
    </source>
</evidence>
<dbReference type="AlphaFoldDB" id="A0A7C5PZS9"/>
<dbReference type="NCBIfam" id="TIGR03605">
    <property type="entry name" value="antibiot_sagB"/>
    <property type="match status" value="1"/>
</dbReference>
<dbReference type="InterPro" id="IPR029479">
    <property type="entry name" value="Nitroreductase"/>
</dbReference>
<dbReference type="InterPro" id="IPR052544">
    <property type="entry name" value="Bacteriocin_Proc_Enz"/>
</dbReference>
<sequence length="198" mass="22166">MAIDLPKPRLKGDLSVEEAILKRRSIREYSPEPLTLEEVSQILWAAQGITHPYGYRTAPSAGALYPIELYIHATNVVELEKGIYRYDPERHLLLEGRRGDLSSEIYRIGLSQEQIITAPLIVLIFGVFSRTTFKYGKRGIRYVFNEVGHVGQNIYLQATALGLGTVAIGAFYDEELRELVGAGREESPLYIMPVGKVG</sequence>
<proteinExistence type="predicted"/>
<name>A0A7C5PZS9_AQUAO</name>
<dbReference type="InterPro" id="IPR000415">
    <property type="entry name" value="Nitroreductase-like"/>
</dbReference>